<dbReference type="PANTHER" id="PTHR37984">
    <property type="entry name" value="PROTEIN CBG26694"/>
    <property type="match status" value="1"/>
</dbReference>
<dbReference type="GeneTree" id="ENSGT01100000263500"/>
<keyword evidence="5" id="KW-0548">Nucleotidyltransferase</keyword>
<dbReference type="SUPFAM" id="SSF53098">
    <property type="entry name" value="Ribonuclease H-like"/>
    <property type="match status" value="1"/>
</dbReference>
<dbReference type="FunFam" id="3.30.70.270:FF:000020">
    <property type="entry name" value="Transposon Tf2-6 polyprotein-like Protein"/>
    <property type="match status" value="1"/>
</dbReference>
<comment type="similarity">
    <text evidence="1">Belongs to the beta type-B retroviral polymerase family. HERV class-II K(HML-2) pol subfamily.</text>
</comment>
<evidence type="ECO:0000256" key="5">
    <source>
        <dbReference type="ARBA" id="ARBA00022695"/>
    </source>
</evidence>
<dbReference type="InterPro" id="IPR043502">
    <property type="entry name" value="DNA/RNA_pol_sf"/>
</dbReference>
<dbReference type="FunFam" id="3.10.20.370:FF:000001">
    <property type="entry name" value="Retrovirus-related Pol polyprotein from transposon 17.6-like protein"/>
    <property type="match status" value="1"/>
</dbReference>
<name>A0A3B4WAV5_SERLL</name>
<reference evidence="15" key="1">
    <citation type="submission" date="2025-08" db="UniProtKB">
        <authorList>
            <consortium name="Ensembl"/>
        </authorList>
    </citation>
    <scope>IDENTIFICATION</scope>
</reference>
<feature type="domain" description="Reverse transcriptase" evidence="13">
    <location>
        <begin position="338"/>
        <end position="517"/>
    </location>
</feature>
<dbReference type="InterPro" id="IPR021109">
    <property type="entry name" value="Peptidase_aspartic_dom_sf"/>
</dbReference>
<keyword evidence="16" id="KW-1185">Reference proteome</keyword>
<keyword evidence="3" id="KW-0645">Protease</keyword>
<dbReference type="CDD" id="cd09274">
    <property type="entry name" value="RNase_HI_RT_Ty3"/>
    <property type="match status" value="1"/>
</dbReference>
<evidence type="ECO:0000256" key="7">
    <source>
        <dbReference type="ARBA" id="ARBA00022759"/>
    </source>
</evidence>
<dbReference type="InterPro" id="IPR050951">
    <property type="entry name" value="Retrovirus_Pol_polyprotein"/>
</dbReference>
<evidence type="ECO:0000256" key="9">
    <source>
        <dbReference type="ARBA" id="ARBA00022918"/>
    </source>
</evidence>
<accession>A0A3B4WAV5</accession>
<dbReference type="InterPro" id="IPR036397">
    <property type="entry name" value="RNaseH_sf"/>
</dbReference>
<dbReference type="PROSITE" id="PS50878">
    <property type="entry name" value="RT_POL"/>
    <property type="match status" value="1"/>
</dbReference>
<evidence type="ECO:0000256" key="11">
    <source>
        <dbReference type="ARBA" id="ARBA00039658"/>
    </source>
</evidence>
<dbReference type="Pfam" id="PF17919">
    <property type="entry name" value="RT_RNaseH_2"/>
    <property type="match status" value="1"/>
</dbReference>
<dbReference type="Gene3D" id="1.10.340.70">
    <property type="match status" value="1"/>
</dbReference>
<protein>
    <recommendedName>
        <fullName evidence="11">Gypsy retrotransposon integrase-like protein 1</fullName>
        <ecNumber evidence="2">3.1.26.4</ecNumber>
    </recommendedName>
</protein>
<dbReference type="Pfam" id="PF00665">
    <property type="entry name" value="rve"/>
    <property type="match status" value="1"/>
</dbReference>
<dbReference type="PROSITE" id="PS50994">
    <property type="entry name" value="INTEGRASE"/>
    <property type="match status" value="1"/>
</dbReference>
<dbReference type="InterPro" id="IPR041588">
    <property type="entry name" value="Integrase_H2C2"/>
</dbReference>
<evidence type="ECO:0000256" key="12">
    <source>
        <dbReference type="SAM" id="MobiDB-lite"/>
    </source>
</evidence>
<evidence type="ECO:0000259" key="13">
    <source>
        <dbReference type="PROSITE" id="PS50878"/>
    </source>
</evidence>
<dbReference type="InterPro" id="IPR043128">
    <property type="entry name" value="Rev_trsase/Diguanyl_cyclase"/>
</dbReference>
<dbReference type="SUPFAM" id="SSF56672">
    <property type="entry name" value="DNA/RNA polymerases"/>
    <property type="match status" value="1"/>
</dbReference>
<dbReference type="Pfam" id="PF17921">
    <property type="entry name" value="Integrase_H2C2"/>
    <property type="match status" value="1"/>
</dbReference>
<dbReference type="GO" id="GO:0015074">
    <property type="term" value="P:DNA integration"/>
    <property type="evidence" value="ECO:0007669"/>
    <property type="project" value="InterPro"/>
</dbReference>
<evidence type="ECO:0000313" key="16">
    <source>
        <dbReference type="Proteomes" id="UP000261360"/>
    </source>
</evidence>
<keyword evidence="8" id="KW-0378">Hydrolase</keyword>
<dbReference type="EC" id="3.1.26.4" evidence="2"/>
<keyword evidence="10" id="KW-0511">Multifunctional enzyme</keyword>
<dbReference type="InterPro" id="IPR001584">
    <property type="entry name" value="Integrase_cat-core"/>
</dbReference>
<dbReference type="CDD" id="cd00303">
    <property type="entry name" value="retropepsin_like"/>
    <property type="match status" value="1"/>
</dbReference>
<keyword evidence="6" id="KW-0540">Nuclease</keyword>
<reference evidence="15" key="2">
    <citation type="submission" date="2025-09" db="UniProtKB">
        <authorList>
            <consortium name="Ensembl"/>
        </authorList>
    </citation>
    <scope>IDENTIFICATION</scope>
</reference>
<dbReference type="FunFam" id="1.10.340.70:FF:000001">
    <property type="entry name" value="Retrovirus-related Pol polyprotein from transposon gypsy-like Protein"/>
    <property type="match status" value="1"/>
</dbReference>
<dbReference type="GO" id="GO:0008233">
    <property type="term" value="F:peptidase activity"/>
    <property type="evidence" value="ECO:0007669"/>
    <property type="project" value="UniProtKB-KW"/>
</dbReference>
<dbReference type="InterPro" id="IPR000477">
    <property type="entry name" value="RT_dom"/>
</dbReference>
<dbReference type="GO" id="GO:0004523">
    <property type="term" value="F:RNA-DNA hybrid ribonuclease activity"/>
    <property type="evidence" value="ECO:0007669"/>
    <property type="project" value="UniProtKB-EC"/>
</dbReference>
<keyword evidence="7" id="KW-0255">Endonuclease</keyword>
<dbReference type="FunFam" id="3.30.420.10:FF:000032">
    <property type="entry name" value="Retrovirus-related Pol polyprotein from transposon 297-like Protein"/>
    <property type="match status" value="1"/>
</dbReference>
<keyword evidence="4" id="KW-0808">Transferase</keyword>
<dbReference type="Proteomes" id="UP000261360">
    <property type="component" value="Unplaced"/>
</dbReference>
<dbReference type="GO" id="GO:0003964">
    <property type="term" value="F:RNA-directed DNA polymerase activity"/>
    <property type="evidence" value="ECO:0007669"/>
    <property type="project" value="UniProtKB-KW"/>
</dbReference>
<organism evidence="15 16">
    <name type="scientific">Seriola lalandi dorsalis</name>
    <dbReference type="NCBI Taxonomy" id="1841481"/>
    <lineage>
        <taxon>Eukaryota</taxon>
        <taxon>Metazoa</taxon>
        <taxon>Chordata</taxon>
        <taxon>Craniata</taxon>
        <taxon>Vertebrata</taxon>
        <taxon>Euteleostomi</taxon>
        <taxon>Actinopterygii</taxon>
        <taxon>Neopterygii</taxon>
        <taxon>Teleostei</taxon>
        <taxon>Neoteleostei</taxon>
        <taxon>Acanthomorphata</taxon>
        <taxon>Carangaria</taxon>
        <taxon>Carangiformes</taxon>
        <taxon>Carangidae</taxon>
        <taxon>Seriola</taxon>
    </lineage>
</organism>
<dbReference type="CDD" id="cd01647">
    <property type="entry name" value="RT_LTR"/>
    <property type="match status" value="1"/>
</dbReference>
<dbReference type="Ensembl" id="ENSSLDT00000001250.1">
    <property type="protein sequence ID" value="ENSSLDP00000001176.1"/>
    <property type="gene ID" value="ENSSLDG00000001005.1"/>
</dbReference>
<evidence type="ECO:0000256" key="6">
    <source>
        <dbReference type="ARBA" id="ARBA00022722"/>
    </source>
</evidence>
<evidence type="ECO:0000256" key="3">
    <source>
        <dbReference type="ARBA" id="ARBA00022670"/>
    </source>
</evidence>
<dbReference type="Gene3D" id="3.30.420.10">
    <property type="entry name" value="Ribonuclease H-like superfamily/Ribonuclease H"/>
    <property type="match status" value="1"/>
</dbReference>
<evidence type="ECO:0000256" key="8">
    <source>
        <dbReference type="ARBA" id="ARBA00022801"/>
    </source>
</evidence>
<feature type="domain" description="Integrase catalytic" evidence="14">
    <location>
        <begin position="930"/>
        <end position="1088"/>
    </location>
</feature>
<dbReference type="STRING" id="1841481.ENSSLDP00000001176"/>
<evidence type="ECO:0000256" key="1">
    <source>
        <dbReference type="ARBA" id="ARBA00010879"/>
    </source>
</evidence>
<dbReference type="GO" id="GO:0006508">
    <property type="term" value="P:proteolysis"/>
    <property type="evidence" value="ECO:0007669"/>
    <property type="project" value="UniProtKB-KW"/>
</dbReference>
<keyword evidence="9" id="KW-0695">RNA-directed DNA polymerase</keyword>
<dbReference type="SUPFAM" id="SSF50630">
    <property type="entry name" value="Acid proteases"/>
    <property type="match status" value="1"/>
</dbReference>
<dbReference type="FunFam" id="3.10.10.10:FF:000007">
    <property type="entry name" value="Retrovirus-related Pol polyprotein from transposon 17.6-like Protein"/>
    <property type="match status" value="1"/>
</dbReference>
<evidence type="ECO:0000256" key="10">
    <source>
        <dbReference type="ARBA" id="ARBA00023268"/>
    </source>
</evidence>
<dbReference type="Gene3D" id="3.10.10.10">
    <property type="entry name" value="HIV Type 1 Reverse Transcriptase, subunit A, domain 1"/>
    <property type="match status" value="1"/>
</dbReference>
<dbReference type="Pfam" id="PF00078">
    <property type="entry name" value="RVT_1"/>
    <property type="match status" value="1"/>
</dbReference>
<evidence type="ECO:0000256" key="2">
    <source>
        <dbReference type="ARBA" id="ARBA00012180"/>
    </source>
</evidence>
<dbReference type="Gene3D" id="3.10.20.370">
    <property type="match status" value="1"/>
</dbReference>
<dbReference type="GO" id="GO:0003676">
    <property type="term" value="F:nucleic acid binding"/>
    <property type="evidence" value="ECO:0007669"/>
    <property type="project" value="InterPro"/>
</dbReference>
<evidence type="ECO:0000259" key="14">
    <source>
        <dbReference type="PROSITE" id="PS50994"/>
    </source>
</evidence>
<proteinExistence type="inferred from homology"/>
<dbReference type="Gene3D" id="3.30.70.270">
    <property type="match status" value="2"/>
</dbReference>
<feature type="region of interest" description="Disordered" evidence="12">
    <location>
        <begin position="1300"/>
        <end position="1333"/>
    </location>
</feature>
<sequence>MGGVVVPCLVDTGSMVSTITESFFRQHFEAWGQERLRSCHWLRLRAANGLPIPYLGYLELEVELCGRSLPECGLLVVKDPPADESPPAPGVLGMNILQRCYRMLFGQHGLALFGLPIVTEAPKSVVQALQRCHQASEDPPSEAAGKVKVRGKKACRIPGGTMQVVLATCSAHCSGATVLFEPSDQGLPAGLLASPALVRVESGTAYIPIVNVGSSDVLLYPRTVVGTLNEVRVVSLPPGVEEIPSQIATLASQVVVPPLPDQVDAVDLSVLSAEEQEEARGLLRKHASVFSSHDGDLGCTNLISHEIPLLDNTPICQRYRRIPPSEYEVVKEHINQLLGAQVIRESSSPFASPIVLVKKKDGSLRLCVDYRHLNSRTRKDAFPLPRIEESLDALTGARWFSTMDLASGYNQVPVAEVDRPKTAFCTPFGLFEWNRMPFGLCNAPSTFQRLMQRIFGDQQCQSLLLYLDDIVVFSSTFQQHLERLEVVLQRLQKEGLKAKMSKCSFFQQEVSYLGHVISANGVSTDPGKVEVVANWQPPTSILELRSFLGFASYYRRFVEGFAKLAAPLHRLVAELGGSKSKRSERQVSEKWTVEHQQSFEALKSKLTNAPVLAYADFALPFILEVDASHGGLGAVLSQEQEGKIRPIAFASRGLRPTERNPVNYSSMKLEFLALKWAMTEKFREYLLGHRCIVFTDNNPLSHLSSAKLGALEQRWAAQLAAFDFEVRYRPGKANANADALSRMHPPVVVDFDTIVSGTAIPPPLKQALQAQGPEACQAAVQALPQHPPADIAALQQADSVIMEVCALWRQKQYPDREKRRQLSQLALVLLKQWDRLTEQAGVVYRQVLRSDGGEAVLQVLLPAALKEKVLTEVHQNHGHQGVDRTLELLRQRCYWPGMTSDVRHWCQTCERCQVAKDSGPPARSFMGHLLASEPNEILAMDYTMLEPTGNGLENVLVLTDVFSKYTLAIPTRDQRASTVAQVLVNEWFSKFGVPVRIHSDQGRNFESALIQQLCGLYGIEKSRTTPYHPEGNGQCERFNRTLHNLLRTLPASRKSNWHSCLPQVMYAYNTTPHQSTGESPFFLMFGREARLPVDFLLGRVQDPVGGAVNDWVQEHQTRLHLAFEGVRERLKVAAERRKRNHDQTVRSQPLVEGQMVLVRDLGRRGRCKIQDKWNSVVHRVIKAPPGEGPVYTVAPLDDLTKVKRVHRTLLKAVVGVASPGSTSDSPPIPPGQLVMQDESSDDDLLVLVRETPTPSAGRMARETQTAPALALPAAAVVPVPPPHSVPLAVTPPGINETAMRRTARSTAGHHPNPHRLPRPANEMAQARPPPAQSNAVSVFFRKSGNSALQQYRILRCS</sequence>
<evidence type="ECO:0000313" key="15">
    <source>
        <dbReference type="Ensembl" id="ENSSLDP00000001176.1"/>
    </source>
</evidence>
<dbReference type="PANTHER" id="PTHR37984:SF5">
    <property type="entry name" value="PROTEIN NYNRIN-LIKE"/>
    <property type="match status" value="1"/>
</dbReference>
<dbReference type="InterPro" id="IPR012337">
    <property type="entry name" value="RNaseH-like_sf"/>
</dbReference>
<dbReference type="InterPro" id="IPR041577">
    <property type="entry name" value="RT_RNaseH_2"/>
</dbReference>
<evidence type="ECO:0000256" key="4">
    <source>
        <dbReference type="ARBA" id="ARBA00022679"/>
    </source>
</evidence>